<name>A0A074ZKV0_OPIVI</name>
<sequence length="277" mass="31560">MHIFHPDLSHLFTSAAFRSKVYTLLTKMLQLDDHHYFYPIDYNKYSKNAFVMAVQHCSKLFIEDKPFLYYTVERQGMWVSKNVMHVQRKICRNIVAQYQIEHAIERTADILPHISVKVILFTYSFACECSVNYLNQVTRCLPRKIKGHPSHHGKSGSARHVTNATVSHLTDRSTAEKLKVIRQGSDCCSSNGILILPTSCNCNTFRCLAKMIPEGSTRVGILPGCPSLDRGSREAEVGFEPRTYRSINSRSNNMGHLAPKKDNKTQQRFSVLAAESY</sequence>
<protein>
    <submittedName>
        <fullName evidence="2">Uncharacterized protein</fullName>
    </submittedName>
</protein>
<evidence type="ECO:0000256" key="1">
    <source>
        <dbReference type="SAM" id="MobiDB-lite"/>
    </source>
</evidence>
<dbReference type="EMBL" id="KL596718">
    <property type="protein sequence ID" value="KER27646.1"/>
    <property type="molecule type" value="Genomic_DNA"/>
</dbReference>
<dbReference type="CTD" id="20319546"/>
<dbReference type="OrthoDB" id="16290at2759"/>
<dbReference type="GeneID" id="20319546"/>
<reference evidence="2 3" key="1">
    <citation type="submission" date="2013-11" db="EMBL/GenBank/DDBJ databases">
        <title>Opisthorchis viverrini - life in the bile duct.</title>
        <authorList>
            <person name="Young N.D."/>
            <person name="Nagarajan N."/>
            <person name="Lin S.J."/>
            <person name="Korhonen P.K."/>
            <person name="Jex A.R."/>
            <person name="Hall R.S."/>
            <person name="Safavi-Hemami H."/>
            <person name="Kaewkong W."/>
            <person name="Bertrand D."/>
            <person name="Gao S."/>
            <person name="Seet Q."/>
            <person name="Wongkham S."/>
            <person name="Teh B.T."/>
            <person name="Wongkham C."/>
            <person name="Intapan P.M."/>
            <person name="Maleewong W."/>
            <person name="Yang X."/>
            <person name="Hu M."/>
            <person name="Wang Z."/>
            <person name="Hofmann A."/>
            <person name="Sternberg P.W."/>
            <person name="Tan P."/>
            <person name="Wang J."/>
            <person name="Gasser R.B."/>
        </authorList>
    </citation>
    <scope>NUCLEOTIDE SEQUENCE [LARGE SCALE GENOMIC DNA]</scope>
</reference>
<dbReference type="AlphaFoldDB" id="A0A074ZKV0"/>
<evidence type="ECO:0000313" key="3">
    <source>
        <dbReference type="Proteomes" id="UP000054324"/>
    </source>
</evidence>
<gene>
    <name evidence="2" type="ORF">T265_05364</name>
</gene>
<keyword evidence="3" id="KW-1185">Reference proteome</keyword>
<proteinExistence type="predicted"/>
<evidence type="ECO:0000313" key="2">
    <source>
        <dbReference type="EMBL" id="KER27646.1"/>
    </source>
</evidence>
<feature type="region of interest" description="Disordered" evidence="1">
    <location>
        <begin position="246"/>
        <end position="265"/>
    </location>
</feature>
<dbReference type="KEGG" id="ovi:T265_05364"/>
<dbReference type="Proteomes" id="UP000054324">
    <property type="component" value="Unassembled WGS sequence"/>
</dbReference>
<organism evidence="2 3">
    <name type="scientific">Opisthorchis viverrini</name>
    <name type="common">Southeast Asian liver fluke</name>
    <dbReference type="NCBI Taxonomy" id="6198"/>
    <lineage>
        <taxon>Eukaryota</taxon>
        <taxon>Metazoa</taxon>
        <taxon>Spiralia</taxon>
        <taxon>Lophotrochozoa</taxon>
        <taxon>Platyhelminthes</taxon>
        <taxon>Trematoda</taxon>
        <taxon>Digenea</taxon>
        <taxon>Opisthorchiida</taxon>
        <taxon>Opisthorchiata</taxon>
        <taxon>Opisthorchiidae</taxon>
        <taxon>Opisthorchis</taxon>
    </lineage>
</organism>
<accession>A0A074ZKV0</accession>
<dbReference type="RefSeq" id="XP_009168619.1">
    <property type="nucleotide sequence ID" value="XM_009170355.1"/>
</dbReference>